<dbReference type="RefSeq" id="WP_130475686.1">
    <property type="nucleotide sequence ID" value="NZ_SFCC01000006.1"/>
</dbReference>
<dbReference type="Proteomes" id="UP000292003">
    <property type="component" value="Unassembled WGS sequence"/>
</dbReference>
<sequence length="68" mass="7048">MLPLIQLGQSAQASDPRLFPAEPRRNGTLPPALVGWACVFVGAAVLHAVAQASQPVAQWPPLSPPPAS</sequence>
<evidence type="ECO:0000313" key="2">
    <source>
        <dbReference type="EMBL" id="RZQ63433.1"/>
    </source>
</evidence>
<evidence type="ECO:0000256" key="1">
    <source>
        <dbReference type="SAM" id="MobiDB-lite"/>
    </source>
</evidence>
<comment type="caution">
    <text evidence="2">The sequence shown here is derived from an EMBL/GenBank/DDBJ whole genome shotgun (WGS) entry which is preliminary data.</text>
</comment>
<reference evidence="2 3" key="1">
    <citation type="submission" date="2019-02" db="EMBL/GenBank/DDBJ databases">
        <title>Draft genome sequence of Amycolatopsis sp. 8-3EHSu isolated from roots of Suaeda maritima.</title>
        <authorList>
            <person name="Duangmal K."/>
            <person name="Chantavorakit T."/>
        </authorList>
    </citation>
    <scope>NUCLEOTIDE SEQUENCE [LARGE SCALE GENOMIC DNA]</scope>
    <source>
        <strain evidence="2 3">8-3EHSu</strain>
    </source>
</reference>
<protein>
    <submittedName>
        <fullName evidence="2">Uncharacterized protein</fullName>
    </submittedName>
</protein>
<dbReference type="EMBL" id="SFCC01000006">
    <property type="protein sequence ID" value="RZQ63433.1"/>
    <property type="molecule type" value="Genomic_DNA"/>
</dbReference>
<keyword evidence="3" id="KW-1185">Reference proteome</keyword>
<feature type="region of interest" description="Disordered" evidence="1">
    <location>
        <begin position="1"/>
        <end position="24"/>
    </location>
</feature>
<dbReference type="AlphaFoldDB" id="A0A4Q7JAD6"/>
<evidence type="ECO:0000313" key="3">
    <source>
        <dbReference type="Proteomes" id="UP000292003"/>
    </source>
</evidence>
<name>A0A4Q7JAD6_9PSEU</name>
<gene>
    <name evidence="2" type="ORF">EWH70_13405</name>
</gene>
<organism evidence="2 3">
    <name type="scientific">Amycolatopsis suaedae</name>
    <dbReference type="NCBI Taxonomy" id="2510978"/>
    <lineage>
        <taxon>Bacteria</taxon>
        <taxon>Bacillati</taxon>
        <taxon>Actinomycetota</taxon>
        <taxon>Actinomycetes</taxon>
        <taxon>Pseudonocardiales</taxon>
        <taxon>Pseudonocardiaceae</taxon>
        <taxon>Amycolatopsis</taxon>
    </lineage>
</organism>
<accession>A0A4Q7JAD6</accession>
<proteinExistence type="predicted"/>